<keyword evidence="2" id="KW-1185">Reference proteome</keyword>
<organism evidence="1 2">
    <name type="scientific">Reyranella humidisoli</name>
    <dbReference type="NCBI Taxonomy" id="2849149"/>
    <lineage>
        <taxon>Bacteria</taxon>
        <taxon>Pseudomonadati</taxon>
        <taxon>Pseudomonadota</taxon>
        <taxon>Alphaproteobacteria</taxon>
        <taxon>Hyphomicrobiales</taxon>
        <taxon>Reyranellaceae</taxon>
        <taxon>Reyranella</taxon>
    </lineage>
</organism>
<dbReference type="EMBL" id="JAHOPB010000001">
    <property type="protein sequence ID" value="MBU8874650.1"/>
    <property type="molecule type" value="Genomic_DNA"/>
</dbReference>
<protein>
    <recommendedName>
        <fullName evidence="3">DUF4224 domain-containing protein</fullName>
    </recommendedName>
</protein>
<reference evidence="1 2" key="1">
    <citation type="submission" date="2021-06" db="EMBL/GenBank/DDBJ databases">
        <authorList>
            <person name="Lee D.H."/>
        </authorList>
    </citation>
    <scope>NUCLEOTIDE SEQUENCE [LARGE SCALE GENOMIC DNA]</scope>
    <source>
        <strain evidence="1 2">MMS21-HV4-11</strain>
    </source>
</reference>
<sequence length="91" mass="10145">MTDKPIILEASEEITLRRVAFGESPERTLRREDMLRLRGLRLVTDGKDGPCLTASGRAHFETLAKPVGAERGPGSFQAEIERIRRTGPREA</sequence>
<evidence type="ECO:0000313" key="1">
    <source>
        <dbReference type="EMBL" id="MBU8874650.1"/>
    </source>
</evidence>
<comment type="caution">
    <text evidence="1">The sequence shown here is derived from an EMBL/GenBank/DDBJ whole genome shotgun (WGS) entry which is preliminary data.</text>
</comment>
<dbReference type="RefSeq" id="WP_216960560.1">
    <property type="nucleotide sequence ID" value="NZ_JAHOPB010000001.1"/>
</dbReference>
<gene>
    <name evidence="1" type="ORF">KQ910_12820</name>
</gene>
<dbReference type="Proteomes" id="UP000727907">
    <property type="component" value="Unassembled WGS sequence"/>
</dbReference>
<proteinExistence type="predicted"/>
<evidence type="ECO:0008006" key="3">
    <source>
        <dbReference type="Google" id="ProtNLM"/>
    </source>
</evidence>
<name>A0ABS6IN93_9HYPH</name>
<accession>A0ABS6IN93</accession>
<evidence type="ECO:0000313" key="2">
    <source>
        <dbReference type="Proteomes" id="UP000727907"/>
    </source>
</evidence>